<dbReference type="InterPro" id="IPR018228">
    <property type="entry name" value="DNase_TatD-rel_CS"/>
</dbReference>
<dbReference type="NCBIfam" id="TIGR00010">
    <property type="entry name" value="YchF/TatD family DNA exonuclease"/>
    <property type="match status" value="1"/>
</dbReference>
<dbReference type="GO" id="GO:0016787">
    <property type="term" value="F:hydrolase activity"/>
    <property type="evidence" value="ECO:0007669"/>
    <property type="project" value="UniProtKB-KW"/>
</dbReference>
<dbReference type="InterPro" id="IPR015991">
    <property type="entry name" value="TatD/YcfH-like"/>
</dbReference>
<gene>
    <name evidence="4" type="ORF">Tsumi_10670</name>
</gene>
<dbReference type="Proteomes" id="UP001628220">
    <property type="component" value="Unassembled WGS sequence"/>
</dbReference>
<keyword evidence="5" id="KW-1185">Reference proteome</keyword>
<keyword evidence="3 4" id="KW-0378">Hydrolase</keyword>
<keyword evidence="2" id="KW-0479">Metal-binding</keyword>
<name>A0ABQ0E2P3_9PORP</name>
<dbReference type="PANTHER" id="PTHR46124:SF4">
    <property type="entry name" value="HYDROLASE TATD"/>
    <property type="match status" value="1"/>
</dbReference>
<reference evidence="4 5" key="1">
    <citation type="journal article" date="2025" name="Int. J. Syst. Evol. Microbiol.">
        <title>Desulfovibrio falkowii sp. nov., Porphyromonas miyakawae sp. nov., Mediterraneibacter flintii sp. nov. and Owariibacterium komagatae gen. nov., sp. nov., isolated from human faeces.</title>
        <authorList>
            <person name="Hamaguchi T."/>
            <person name="Ohara M."/>
            <person name="Hisatomi A."/>
            <person name="Sekiguchi K."/>
            <person name="Takeda J.I."/>
            <person name="Ueyama J."/>
            <person name="Ito M."/>
            <person name="Nishiwaki H."/>
            <person name="Ogi T."/>
            <person name="Hirayama M."/>
            <person name="Ohkuma M."/>
            <person name="Sakamoto M."/>
            <person name="Ohno K."/>
        </authorList>
    </citation>
    <scope>NUCLEOTIDE SEQUENCE [LARGE SCALE GENOMIC DNA]</scope>
    <source>
        <strain evidence="4 5">13CB11C</strain>
    </source>
</reference>
<sequence length="265" mass="30193">MRLFDTHTHLYDSAFDEDRAAVIRSAKNEGVCLFMLPNEDSSSLNALWHTHSAYPDCTLCAIGLHPTSVKAQWEEEMDLIEKEIRQKKAHIAAIGEIGLDLYWDDSYKKEQCAALARQIELSIEFDLPVILHVRKAFEEIFQLLDQYPKNKLRGVFHCFDGSESDLTRILSFPGMMIGVNGIVTFKRNTELRQLVGRIPLDRILLETDAPYLAPEPERGKRNESAYIVNTLKVAAQCLKVDESALAEVTYRNALSLFRATQYIDI</sequence>
<dbReference type="PROSITE" id="PS01091">
    <property type="entry name" value="TATD_3"/>
    <property type="match status" value="1"/>
</dbReference>
<evidence type="ECO:0000313" key="5">
    <source>
        <dbReference type="Proteomes" id="UP001628220"/>
    </source>
</evidence>
<dbReference type="PANTHER" id="PTHR46124">
    <property type="entry name" value="D-AMINOACYL-TRNA DEACYLASE"/>
    <property type="match status" value="1"/>
</dbReference>
<dbReference type="RefSeq" id="WP_411915735.1">
    <property type="nucleotide sequence ID" value="NZ_BAAFSF010000004.1"/>
</dbReference>
<dbReference type="PIRSF" id="PIRSF005902">
    <property type="entry name" value="DNase_TatD"/>
    <property type="match status" value="1"/>
</dbReference>
<organism evidence="4 5">
    <name type="scientific">Porphyromonas miyakawae</name>
    <dbReference type="NCBI Taxonomy" id="3137470"/>
    <lineage>
        <taxon>Bacteria</taxon>
        <taxon>Pseudomonadati</taxon>
        <taxon>Bacteroidota</taxon>
        <taxon>Bacteroidia</taxon>
        <taxon>Bacteroidales</taxon>
        <taxon>Porphyromonadaceae</taxon>
        <taxon>Porphyromonas</taxon>
    </lineage>
</organism>
<evidence type="ECO:0000313" key="4">
    <source>
        <dbReference type="EMBL" id="GAB1251961.1"/>
    </source>
</evidence>
<dbReference type="Gene3D" id="3.20.20.140">
    <property type="entry name" value="Metal-dependent hydrolases"/>
    <property type="match status" value="1"/>
</dbReference>
<dbReference type="CDD" id="cd01310">
    <property type="entry name" value="TatD_DNAse"/>
    <property type="match status" value="1"/>
</dbReference>
<comment type="similarity">
    <text evidence="1">Belongs to the metallo-dependent hydrolases superfamily. TatD-type hydrolase family.</text>
</comment>
<accession>A0ABQ0E2P3</accession>
<dbReference type="EMBL" id="BAAFSF010000004">
    <property type="protein sequence ID" value="GAB1251961.1"/>
    <property type="molecule type" value="Genomic_DNA"/>
</dbReference>
<dbReference type="InterPro" id="IPR001130">
    <property type="entry name" value="TatD-like"/>
</dbReference>
<comment type="caution">
    <text evidence="4">The sequence shown here is derived from an EMBL/GenBank/DDBJ whole genome shotgun (WGS) entry which is preliminary data.</text>
</comment>
<evidence type="ECO:0000256" key="2">
    <source>
        <dbReference type="ARBA" id="ARBA00022723"/>
    </source>
</evidence>
<evidence type="ECO:0000256" key="3">
    <source>
        <dbReference type="ARBA" id="ARBA00022801"/>
    </source>
</evidence>
<proteinExistence type="inferred from homology"/>
<dbReference type="SUPFAM" id="SSF51556">
    <property type="entry name" value="Metallo-dependent hydrolases"/>
    <property type="match status" value="1"/>
</dbReference>
<dbReference type="Pfam" id="PF01026">
    <property type="entry name" value="TatD_DNase"/>
    <property type="match status" value="1"/>
</dbReference>
<dbReference type="InterPro" id="IPR032466">
    <property type="entry name" value="Metal_Hydrolase"/>
</dbReference>
<protein>
    <submittedName>
        <fullName evidence="4">TatD family hydrolase</fullName>
    </submittedName>
</protein>
<dbReference type="PROSITE" id="PS01090">
    <property type="entry name" value="TATD_2"/>
    <property type="match status" value="1"/>
</dbReference>
<evidence type="ECO:0000256" key="1">
    <source>
        <dbReference type="ARBA" id="ARBA00009275"/>
    </source>
</evidence>